<reference evidence="1" key="1">
    <citation type="submission" date="2023-04" db="EMBL/GenBank/DDBJ databases">
        <title>Draft Genome sequencing of Naganishia species isolated from polar environments using Oxford Nanopore Technology.</title>
        <authorList>
            <person name="Leo P."/>
            <person name="Venkateswaran K."/>
        </authorList>
    </citation>
    <scope>NUCLEOTIDE SEQUENCE</scope>
    <source>
        <strain evidence="1">MNA-CCFEE 5262</strain>
    </source>
</reference>
<organism evidence="1 2">
    <name type="scientific">Naganishia adeliensis</name>
    <dbReference type="NCBI Taxonomy" id="92952"/>
    <lineage>
        <taxon>Eukaryota</taxon>
        <taxon>Fungi</taxon>
        <taxon>Dikarya</taxon>
        <taxon>Basidiomycota</taxon>
        <taxon>Agaricomycotina</taxon>
        <taxon>Tremellomycetes</taxon>
        <taxon>Filobasidiales</taxon>
        <taxon>Filobasidiaceae</taxon>
        <taxon>Naganishia</taxon>
    </lineage>
</organism>
<keyword evidence="2" id="KW-1185">Reference proteome</keyword>
<dbReference type="EMBL" id="JASBWS010000031">
    <property type="protein sequence ID" value="KAJ9108479.1"/>
    <property type="molecule type" value="Genomic_DNA"/>
</dbReference>
<evidence type="ECO:0000313" key="1">
    <source>
        <dbReference type="EMBL" id="KAJ9108479.1"/>
    </source>
</evidence>
<name>A0ACC2WBB5_9TREE</name>
<sequence length="338" mass="37644">MYLASPLPNPRKQHKNTISSPPLPFVCVRYTLSSGLGHAQRMNAEKDIIPPQNRPPPQSTTLRQPISKPPTPINQRKILPGIRRNNNNRPSPSTPSTDAGPSRQDTTHQARGPPGDVERWEDAFRIEYAGMTDDQVFKRVSRPPGIPGLEEWGIPPPTGEAPSPALQAKVGNVLRLKVEEDRHINTTLLSSTAFANPHIYSKLVEFVDIDERGSAFPGGGWITRRNLESRIPVWGAKALAAQQKAQETALQVSQSTGKRKTIDFTSSSRKHEASSSARRKDDRYSVPLPRNGSGESRRERSVNGDGSRRRDTGSLGEGQGRRNVERDGKRREKERRWD</sequence>
<dbReference type="Proteomes" id="UP001230649">
    <property type="component" value="Unassembled WGS sequence"/>
</dbReference>
<protein>
    <submittedName>
        <fullName evidence="1">Uncharacterized protein</fullName>
    </submittedName>
</protein>
<gene>
    <name evidence="1" type="ORF">QFC20_003385</name>
</gene>
<evidence type="ECO:0000313" key="2">
    <source>
        <dbReference type="Proteomes" id="UP001230649"/>
    </source>
</evidence>
<proteinExistence type="predicted"/>
<accession>A0ACC2WBB5</accession>
<comment type="caution">
    <text evidence="1">The sequence shown here is derived from an EMBL/GenBank/DDBJ whole genome shotgun (WGS) entry which is preliminary data.</text>
</comment>